<dbReference type="AlphaFoldDB" id="A0A5E4MRI5"/>
<proteinExistence type="predicted"/>
<organism evidence="1 2">
    <name type="scientific">Cinara cedri</name>
    <dbReference type="NCBI Taxonomy" id="506608"/>
    <lineage>
        <taxon>Eukaryota</taxon>
        <taxon>Metazoa</taxon>
        <taxon>Ecdysozoa</taxon>
        <taxon>Arthropoda</taxon>
        <taxon>Hexapoda</taxon>
        <taxon>Insecta</taxon>
        <taxon>Pterygota</taxon>
        <taxon>Neoptera</taxon>
        <taxon>Paraneoptera</taxon>
        <taxon>Hemiptera</taxon>
        <taxon>Sternorrhyncha</taxon>
        <taxon>Aphidomorpha</taxon>
        <taxon>Aphidoidea</taxon>
        <taxon>Aphididae</taxon>
        <taxon>Lachninae</taxon>
        <taxon>Cinara</taxon>
    </lineage>
</organism>
<protein>
    <recommendedName>
        <fullName evidence="3">DUF4371 domain-containing protein</fullName>
    </recommendedName>
</protein>
<dbReference type="Proteomes" id="UP000325440">
    <property type="component" value="Unassembled WGS sequence"/>
</dbReference>
<gene>
    <name evidence="1" type="ORF">CINCED_3A016095</name>
</gene>
<name>A0A5E4MRI5_9HEMI</name>
<dbReference type="PANTHER" id="PTHR45913:SF19">
    <property type="entry name" value="LOW QUALITY PROTEIN: ZINC FINGER BED DOMAIN-CONTAINING PROTEIN 5-LIKE"/>
    <property type="match status" value="1"/>
</dbReference>
<dbReference type="PANTHER" id="PTHR45913">
    <property type="entry name" value="EPM2A-INTERACTING PROTEIN 1"/>
    <property type="match status" value="1"/>
</dbReference>
<evidence type="ECO:0008006" key="3">
    <source>
        <dbReference type="Google" id="ProtNLM"/>
    </source>
</evidence>
<dbReference type="OrthoDB" id="6620031at2759"/>
<evidence type="ECO:0000313" key="2">
    <source>
        <dbReference type="Proteomes" id="UP000325440"/>
    </source>
</evidence>
<dbReference type="EMBL" id="CABPRJ010001023">
    <property type="protein sequence ID" value="VVC34898.1"/>
    <property type="molecule type" value="Genomic_DNA"/>
</dbReference>
<sequence length="271" mass="30410">MDTWFRTGSCRKTKLSNDEGTSSSGTTSSEIVDVSSLNITKKTKIYFRKSLDFFQIKKKNLSMTKSVMEKSSKQNITSTQVSYELSLLIAKKGLAHTVGEELIIPTAKIISNVLFDEKCTKKINEIPLSNTTVKRRIVEMSENVKIAIITVLKQSEYFSLQLDESTDVAAQANLLAFVRFELNGNIEEEMLFCQSLSTKTTGEEIFKSVDSFIKENEVDWSKCVEALAVKGLDECLKNTPDDAVKIVKFIKARPKNSRLFGVLCDEMGSEH</sequence>
<evidence type="ECO:0000313" key="1">
    <source>
        <dbReference type="EMBL" id="VVC34898.1"/>
    </source>
</evidence>
<reference evidence="1 2" key="1">
    <citation type="submission" date="2019-08" db="EMBL/GenBank/DDBJ databases">
        <authorList>
            <person name="Alioto T."/>
            <person name="Alioto T."/>
            <person name="Gomez Garrido J."/>
        </authorList>
    </citation>
    <scope>NUCLEOTIDE SEQUENCE [LARGE SCALE GENOMIC DNA]</scope>
</reference>
<accession>A0A5E4MRI5</accession>
<keyword evidence="2" id="KW-1185">Reference proteome</keyword>